<dbReference type="FunFam" id="3.30.70.3550:FF:000001">
    <property type="entry name" value="Leucyl/phenylalanyl-tRNA--protein transferase"/>
    <property type="match status" value="1"/>
</dbReference>
<comment type="function">
    <text evidence="8 15">Functions in the N-end rule pathway of protein degradation where it conjugates Leu, Phe and, less efficiently, Met from aminoacyl-tRNAs to the N-termini of proteins containing an N-terminal arginine or lysine.</text>
</comment>
<evidence type="ECO:0000256" key="2">
    <source>
        <dbReference type="ARBA" id="ARBA00022490"/>
    </source>
</evidence>
<name>A0A432XQ24_9GAMM</name>
<dbReference type="PANTHER" id="PTHR30098">
    <property type="entry name" value="LEUCYL/PHENYLALANYL-TRNA--PROTEIN TRANSFERASE"/>
    <property type="match status" value="1"/>
</dbReference>
<sequence>MMVYRLATQGVSFPRPELALQEPNGLLAVGGDLSVERLLNAYRNGIFPWFTEDDPPLWWSPDPRAVITPETLHESRSMRRFRRRTSLRVTLNHAFTEVIAHCAATHSSREGTWITAEMQAAYNELHHLGHAHSIEVWDQQQLVGGMYGVAIAGVFCGESMFHHATNASKLAFLTFSEAFFAAGGQLLDAQVPNEHLASLGQIDLPRSQFLYLIRRYAAKKQSVAPDFWLPRELNHKSSGNSA</sequence>
<dbReference type="InterPro" id="IPR004616">
    <property type="entry name" value="Leu/Phe-tRNA_Trfase"/>
</dbReference>
<dbReference type="HAMAP" id="MF_00688">
    <property type="entry name" value="Leu_Phe_trans"/>
    <property type="match status" value="1"/>
</dbReference>
<dbReference type="EC" id="2.3.2.6" evidence="10 15"/>
<evidence type="ECO:0000256" key="11">
    <source>
        <dbReference type="ARBA" id="ARBA00074372"/>
    </source>
</evidence>
<dbReference type="SUPFAM" id="SSF55729">
    <property type="entry name" value="Acyl-CoA N-acyltransferases (Nat)"/>
    <property type="match status" value="1"/>
</dbReference>
<evidence type="ECO:0000256" key="7">
    <source>
        <dbReference type="ARBA" id="ARBA00051538"/>
    </source>
</evidence>
<dbReference type="AlphaFoldDB" id="A0A432XQ24"/>
<keyword evidence="17" id="KW-1185">Reference proteome</keyword>
<reference evidence="17" key="1">
    <citation type="journal article" date="2018" name="Front. Microbiol.">
        <title>Genome-Based Analysis Reveals the Taxonomy and Diversity of the Family Idiomarinaceae.</title>
        <authorList>
            <person name="Liu Y."/>
            <person name="Lai Q."/>
            <person name="Shao Z."/>
        </authorList>
    </citation>
    <scope>NUCLEOTIDE SEQUENCE [LARGE SCALE GENOMIC DNA]</scope>
    <source>
        <strain evidence="17">SW15</strain>
    </source>
</reference>
<evidence type="ECO:0000256" key="14">
    <source>
        <dbReference type="ARBA" id="ARBA00083640"/>
    </source>
</evidence>
<dbReference type="Proteomes" id="UP000286678">
    <property type="component" value="Unassembled WGS sequence"/>
</dbReference>
<evidence type="ECO:0000256" key="12">
    <source>
        <dbReference type="ARBA" id="ARBA00077136"/>
    </source>
</evidence>
<evidence type="ECO:0000256" key="4">
    <source>
        <dbReference type="ARBA" id="ARBA00023315"/>
    </source>
</evidence>
<dbReference type="InterPro" id="IPR042203">
    <property type="entry name" value="Leu/Phe-tRNA_Trfase_C"/>
</dbReference>
<evidence type="ECO:0000256" key="6">
    <source>
        <dbReference type="ARBA" id="ARBA00050652"/>
    </source>
</evidence>
<keyword evidence="2 15" id="KW-0963">Cytoplasm</keyword>
<dbReference type="OrthoDB" id="9790282at2"/>
<evidence type="ECO:0000256" key="15">
    <source>
        <dbReference type="HAMAP-Rule" id="MF_00688"/>
    </source>
</evidence>
<dbReference type="GO" id="GO:0030163">
    <property type="term" value="P:protein catabolic process"/>
    <property type="evidence" value="ECO:0007669"/>
    <property type="project" value="UniProtKB-UniRule"/>
</dbReference>
<evidence type="ECO:0000256" key="10">
    <source>
        <dbReference type="ARBA" id="ARBA00066767"/>
    </source>
</evidence>
<comment type="catalytic activity">
    <reaction evidence="7 15">
        <text>N-terminal L-lysyl-[protein] + L-leucyl-tRNA(Leu) = N-terminal L-leucyl-L-lysyl-[protein] + tRNA(Leu) + H(+)</text>
        <dbReference type="Rhea" id="RHEA:12340"/>
        <dbReference type="Rhea" id="RHEA-COMP:9613"/>
        <dbReference type="Rhea" id="RHEA-COMP:9622"/>
        <dbReference type="Rhea" id="RHEA-COMP:12670"/>
        <dbReference type="Rhea" id="RHEA-COMP:12671"/>
        <dbReference type="ChEBI" id="CHEBI:15378"/>
        <dbReference type="ChEBI" id="CHEBI:65249"/>
        <dbReference type="ChEBI" id="CHEBI:78442"/>
        <dbReference type="ChEBI" id="CHEBI:78494"/>
        <dbReference type="ChEBI" id="CHEBI:133043"/>
        <dbReference type="EC" id="2.3.2.6"/>
    </reaction>
</comment>
<dbReference type="PANTHER" id="PTHR30098:SF2">
    <property type="entry name" value="LEUCYL_PHENYLALANYL-TRNA--PROTEIN TRANSFERASE"/>
    <property type="match status" value="1"/>
</dbReference>
<dbReference type="NCBIfam" id="TIGR00667">
    <property type="entry name" value="aat"/>
    <property type="match status" value="1"/>
</dbReference>
<dbReference type="InterPro" id="IPR042221">
    <property type="entry name" value="Leu/Phe-tRNA_Trfase_N"/>
</dbReference>
<comment type="subcellular location">
    <subcellularLocation>
        <location evidence="1 15">Cytoplasm</location>
    </subcellularLocation>
</comment>
<evidence type="ECO:0000256" key="1">
    <source>
        <dbReference type="ARBA" id="ARBA00004496"/>
    </source>
</evidence>
<organism evidence="16 17">
    <name type="scientific">Pseudidiomarina aquimaris</name>
    <dbReference type="NCBI Taxonomy" id="641841"/>
    <lineage>
        <taxon>Bacteria</taxon>
        <taxon>Pseudomonadati</taxon>
        <taxon>Pseudomonadota</taxon>
        <taxon>Gammaproteobacteria</taxon>
        <taxon>Alteromonadales</taxon>
        <taxon>Idiomarinaceae</taxon>
        <taxon>Pseudidiomarina</taxon>
    </lineage>
</organism>
<accession>A0A432XQ24</accession>
<dbReference type="Gene3D" id="3.40.630.70">
    <property type="entry name" value="Leucyl/phenylalanyl-tRNA-protein transferase, C-terminal domain"/>
    <property type="match status" value="1"/>
</dbReference>
<dbReference type="Pfam" id="PF03588">
    <property type="entry name" value="Leu_Phe_trans"/>
    <property type="match status" value="1"/>
</dbReference>
<evidence type="ECO:0000256" key="8">
    <source>
        <dbReference type="ARBA" id="ARBA00054043"/>
    </source>
</evidence>
<evidence type="ECO:0000256" key="5">
    <source>
        <dbReference type="ARBA" id="ARBA00050607"/>
    </source>
</evidence>
<keyword evidence="3 15" id="KW-0808">Transferase</keyword>
<comment type="similarity">
    <text evidence="9 15">Belongs to the L/F-transferase family.</text>
</comment>
<dbReference type="EMBL" id="PIPT01000001">
    <property type="protein sequence ID" value="RUO50784.1"/>
    <property type="molecule type" value="Genomic_DNA"/>
</dbReference>
<dbReference type="GO" id="GO:0005737">
    <property type="term" value="C:cytoplasm"/>
    <property type="evidence" value="ECO:0007669"/>
    <property type="project" value="UniProtKB-SubCell"/>
</dbReference>
<comment type="caution">
    <text evidence="16">The sequence shown here is derived from an EMBL/GenBank/DDBJ whole genome shotgun (WGS) entry which is preliminary data.</text>
</comment>
<evidence type="ECO:0000313" key="16">
    <source>
        <dbReference type="EMBL" id="RUO50784.1"/>
    </source>
</evidence>
<keyword evidence="4 15" id="KW-0012">Acyltransferase</keyword>
<proteinExistence type="inferred from homology"/>
<dbReference type="Gene3D" id="3.30.70.3550">
    <property type="entry name" value="Leucyl/phenylalanyl-tRNA-protein transferase, N-terminal domain"/>
    <property type="match status" value="1"/>
</dbReference>
<comment type="catalytic activity">
    <reaction evidence="5 15">
        <text>L-phenylalanyl-tRNA(Phe) + an N-terminal L-alpha-aminoacyl-[protein] = an N-terminal L-phenylalanyl-L-alpha-aminoacyl-[protein] + tRNA(Phe)</text>
        <dbReference type="Rhea" id="RHEA:43632"/>
        <dbReference type="Rhea" id="RHEA-COMP:9668"/>
        <dbReference type="Rhea" id="RHEA-COMP:9699"/>
        <dbReference type="Rhea" id="RHEA-COMP:10636"/>
        <dbReference type="Rhea" id="RHEA-COMP:10637"/>
        <dbReference type="ChEBI" id="CHEBI:78442"/>
        <dbReference type="ChEBI" id="CHEBI:78531"/>
        <dbReference type="ChEBI" id="CHEBI:78597"/>
        <dbReference type="ChEBI" id="CHEBI:83561"/>
        <dbReference type="EC" id="2.3.2.6"/>
    </reaction>
</comment>
<evidence type="ECO:0000256" key="3">
    <source>
        <dbReference type="ARBA" id="ARBA00022679"/>
    </source>
</evidence>
<dbReference type="GO" id="GO:0008914">
    <property type="term" value="F:leucyl-tRNA--protein transferase activity"/>
    <property type="evidence" value="ECO:0007669"/>
    <property type="project" value="UniProtKB-UniRule"/>
</dbReference>
<dbReference type="FunFam" id="3.40.630.70:FF:000001">
    <property type="entry name" value="Leucyl/phenylalanyl-tRNA--protein transferase"/>
    <property type="match status" value="1"/>
</dbReference>
<protein>
    <recommendedName>
        <fullName evidence="11 15">Leucyl/phenylalanyl-tRNA--protein transferase</fullName>
        <ecNumber evidence="10 15">2.3.2.6</ecNumber>
    </recommendedName>
    <alternativeName>
        <fullName evidence="12 15">L/F-transferase</fullName>
    </alternativeName>
    <alternativeName>
        <fullName evidence="13 15">Leucyltransferase</fullName>
    </alternativeName>
    <alternativeName>
        <fullName evidence="14 15">Phenyalanyltransferase</fullName>
    </alternativeName>
</protein>
<gene>
    <name evidence="15" type="primary">aat</name>
    <name evidence="16" type="ORF">CWE21_01415</name>
</gene>
<dbReference type="InterPro" id="IPR016181">
    <property type="entry name" value="Acyl_CoA_acyltransferase"/>
</dbReference>
<evidence type="ECO:0000256" key="9">
    <source>
        <dbReference type="ARBA" id="ARBA00061535"/>
    </source>
</evidence>
<comment type="catalytic activity">
    <reaction evidence="6 15">
        <text>N-terminal L-arginyl-[protein] + L-leucyl-tRNA(Leu) = N-terminal L-leucyl-L-arginyl-[protein] + tRNA(Leu) + H(+)</text>
        <dbReference type="Rhea" id="RHEA:50416"/>
        <dbReference type="Rhea" id="RHEA-COMP:9613"/>
        <dbReference type="Rhea" id="RHEA-COMP:9622"/>
        <dbReference type="Rhea" id="RHEA-COMP:12672"/>
        <dbReference type="Rhea" id="RHEA-COMP:12673"/>
        <dbReference type="ChEBI" id="CHEBI:15378"/>
        <dbReference type="ChEBI" id="CHEBI:64719"/>
        <dbReference type="ChEBI" id="CHEBI:78442"/>
        <dbReference type="ChEBI" id="CHEBI:78494"/>
        <dbReference type="ChEBI" id="CHEBI:133044"/>
        <dbReference type="EC" id="2.3.2.6"/>
    </reaction>
</comment>
<evidence type="ECO:0000256" key="13">
    <source>
        <dbReference type="ARBA" id="ARBA00077165"/>
    </source>
</evidence>
<evidence type="ECO:0000313" key="17">
    <source>
        <dbReference type="Proteomes" id="UP000286678"/>
    </source>
</evidence>